<gene>
    <name evidence="7" type="ORF">RDB_LOCUS117562</name>
</gene>
<sequence>MDSVRIWTGSNRVNHNTVMSQRYDELFFDRVSPEDMGDAHELEKAGYPADEAASLDALRYRQSVAPDFFLGAYLPTPRALVGFIVATLSPSPTLTHHSMETHEPEPKPSSVCIHSVCVGFAHQRRGIALKLLQEYLKRLEQMPDVARVLLICKAHLKPLYARAGFTEVGPSAVVHGQDPWFEMCKEFDRKQPSQATVLAALQAQSARPKPAQQAYTSFDHPSTDLTFDDQSVRYNTFKLTCPRPQCGSLILSRGVGTWVPPDDTTTTHPEIFTLPQSEFPIALPDGPTGWWLVKPSPMQFENIGFSRAVGEIKYLSCAECDLGPLGWCVERGPTEFWVNAARVGYRTM</sequence>
<keyword evidence="3" id="KW-0808">Transferase</keyword>
<dbReference type="PROSITE" id="PS51186">
    <property type="entry name" value="GNAT"/>
    <property type="match status" value="1"/>
</dbReference>
<dbReference type="InterPro" id="IPR007515">
    <property type="entry name" value="Mss4"/>
</dbReference>
<dbReference type="Gene3D" id="3.40.630.30">
    <property type="match status" value="1"/>
</dbReference>
<dbReference type="Gene3D" id="2.170.150.10">
    <property type="entry name" value="Metal Binding Protein, Guanine Nucleotide Exchange Factor, Chain A"/>
    <property type="match status" value="1"/>
</dbReference>
<evidence type="ECO:0000256" key="3">
    <source>
        <dbReference type="ARBA" id="ARBA00022679"/>
    </source>
</evidence>
<dbReference type="InterPro" id="IPR011057">
    <property type="entry name" value="Mss4-like_sf"/>
</dbReference>
<evidence type="ECO:0000256" key="2">
    <source>
        <dbReference type="ARBA" id="ARBA00022658"/>
    </source>
</evidence>
<evidence type="ECO:0000259" key="6">
    <source>
        <dbReference type="PROSITE" id="PS51186"/>
    </source>
</evidence>
<keyword evidence="2" id="KW-0344">Guanine-nucleotide releasing factor</keyword>
<evidence type="ECO:0000256" key="5">
    <source>
        <dbReference type="ARBA" id="ARBA00023315"/>
    </source>
</evidence>
<dbReference type="PANTHER" id="PTHR10908:SF0">
    <property type="entry name" value="SEROTONIN N-ACETYLTRANSFERASE"/>
    <property type="match status" value="1"/>
</dbReference>
<comment type="caution">
    <text evidence="7">The sequence shown here is derived from an EMBL/GenBank/DDBJ whole genome shotgun (WGS) entry which is preliminary data.</text>
</comment>
<name>A0A8H3CYW2_9AGAM</name>
<dbReference type="GO" id="GO:0005085">
    <property type="term" value="F:guanyl-nucleotide exchange factor activity"/>
    <property type="evidence" value="ECO:0007669"/>
    <property type="project" value="UniProtKB-KW"/>
</dbReference>
<dbReference type="InterPro" id="IPR011323">
    <property type="entry name" value="Mss4/transl-control_tumour"/>
</dbReference>
<accession>A0A8H3CYW2</accession>
<proteinExistence type="predicted"/>
<dbReference type="GO" id="GO:0004059">
    <property type="term" value="F:aralkylamine N-acetyltransferase activity"/>
    <property type="evidence" value="ECO:0007669"/>
    <property type="project" value="TreeGrafter"/>
</dbReference>
<keyword evidence="1" id="KW-0813">Transport</keyword>
<dbReference type="Pfam" id="PF13673">
    <property type="entry name" value="Acetyltransf_10"/>
    <property type="match status" value="1"/>
</dbReference>
<dbReference type="InterPro" id="IPR051635">
    <property type="entry name" value="SNAT-like"/>
</dbReference>
<evidence type="ECO:0000313" key="7">
    <source>
        <dbReference type="EMBL" id="CAE6499832.1"/>
    </source>
</evidence>
<evidence type="ECO:0000256" key="4">
    <source>
        <dbReference type="ARBA" id="ARBA00022927"/>
    </source>
</evidence>
<dbReference type="PROSITE" id="PS51796">
    <property type="entry name" value="MSS4"/>
    <property type="match status" value="1"/>
</dbReference>
<dbReference type="GO" id="GO:0007264">
    <property type="term" value="P:small GTPase-mediated signal transduction"/>
    <property type="evidence" value="ECO:0007669"/>
    <property type="project" value="InterPro"/>
</dbReference>
<dbReference type="AlphaFoldDB" id="A0A8H3CYW2"/>
<keyword evidence="4" id="KW-0653">Protein transport</keyword>
<dbReference type="InterPro" id="IPR000182">
    <property type="entry name" value="GNAT_dom"/>
</dbReference>
<dbReference type="Proteomes" id="UP000663831">
    <property type="component" value="Unassembled WGS sequence"/>
</dbReference>
<keyword evidence="5" id="KW-0012">Acyltransferase</keyword>
<dbReference type="GO" id="GO:0005737">
    <property type="term" value="C:cytoplasm"/>
    <property type="evidence" value="ECO:0007669"/>
    <property type="project" value="TreeGrafter"/>
</dbReference>
<dbReference type="InterPro" id="IPR016181">
    <property type="entry name" value="Acyl_CoA_acyltransferase"/>
</dbReference>
<dbReference type="Pfam" id="PF04421">
    <property type="entry name" value="Mss4"/>
    <property type="match status" value="1"/>
</dbReference>
<dbReference type="GO" id="GO:0015031">
    <property type="term" value="P:protein transport"/>
    <property type="evidence" value="ECO:0007669"/>
    <property type="project" value="UniProtKB-KW"/>
</dbReference>
<dbReference type="EMBL" id="CAJMWV010004473">
    <property type="protein sequence ID" value="CAE6499832.1"/>
    <property type="molecule type" value="Genomic_DNA"/>
</dbReference>
<protein>
    <recommendedName>
        <fullName evidence="6">N-acetyltransferase domain-containing protein</fullName>
    </recommendedName>
</protein>
<dbReference type="PANTHER" id="PTHR10908">
    <property type="entry name" value="SEROTONIN N-ACETYLTRANSFERASE"/>
    <property type="match status" value="1"/>
</dbReference>
<reference evidence="7" key="1">
    <citation type="submission" date="2021-01" db="EMBL/GenBank/DDBJ databases">
        <authorList>
            <person name="Kaushik A."/>
        </authorList>
    </citation>
    <scope>NUCLEOTIDE SEQUENCE</scope>
    <source>
        <strain evidence="7">AG3-1AP</strain>
    </source>
</reference>
<evidence type="ECO:0000256" key="1">
    <source>
        <dbReference type="ARBA" id="ARBA00022448"/>
    </source>
</evidence>
<organism evidence="7 8">
    <name type="scientific">Rhizoctonia solani</name>
    <dbReference type="NCBI Taxonomy" id="456999"/>
    <lineage>
        <taxon>Eukaryota</taxon>
        <taxon>Fungi</taxon>
        <taxon>Dikarya</taxon>
        <taxon>Basidiomycota</taxon>
        <taxon>Agaricomycotina</taxon>
        <taxon>Agaricomycetes</taxon>
        <taxon>Cantharellales</taxon>
        <taxon>Ceratobasidiaceae</taxon>
        <taxon>Rhizoctonia</taxon>
    </lineage>
</organism>
<evidence type="ECO:0000313" key="8">
    <source>
        <dbReference type="Proteomes" id="UP000663831"/>
    </source>
</evidence>
<dbReference type="SUPFAM" id="SSF55729">
    <property type="entry name" value="Acyl-CoA N-acyltransferases (Nat)"/>
    <property type="match status" value="1"/>
</dbReference>
<dbReference type="SUPFAM" id="SSF51316">
    <property type="entry name" value="Mss4-like"/>
    <property type="match status" value="1"/>
</dbReference>
<feature type="domain" description="N-acetyltransferase" evidence="6">
    <location>
        <begin position="26"/>
        <end position="188"/>
    </location>
</feature>